<dbReference type="InterPro" id="IPR023346">
    <property type="entry name" value="Lysozyme-like_dom_sf"/>
</dbReference>
<name>A0A0T7F9G4_NEOGA</name>
<evidence type="ECO:0000256" key="3">
    <source>
        <dbReference type="SAM" id="SignalP"/>
    </source>
</evidence>
<evidence type="ECO:0000256" key="1">
    <source>
        <dbReference type="ARBA" id="ARBA00009387"/>
    </source>
</evidence>
<comment type="similarity">
    <text evidence="1">Belongs to the virb1 family.</text>
</comment>
<accession>A0A0T7F9G4</accession>
<keyword evidence="3" id="KW-0732">Signal</keyword>
<dbReference type="InterPro" id="IPR008258">
    <property type="entry name" value="Transglycosylase_SLT_dom_1"/>
</dbReference>
<feature type="region of interest" description="Disordered" evidence="2">
    <location>
        <begin position="32"/>
        <end position="62"/>
    </location>
</feature>
<dbReference type="Pfam" id="PF01464">
    <property type="entry name" value="SLT"/>
    <property type="match status" value="1"/>
</dbReference>
<organism evidence="5 6">
    <name type="scientific">Neorhizobium galegae bv. officinalis</name>
    <dbReference type="NCBI Taxonomy" id="323656"/>
    <lineage>
        <taxon>Bacteria</taxon>
        <taxon>Pseudomonadati</taxon>
        <taxon>Pseudomonadota</taxon>
        <taxon>Alphaproteobacteria</taxon>
        <taxon>Hyphomicrobiales</taxon>
        <taxon>Rhizobiaceae</taxon>
        <taxon>Rhizobium/Agrobacterium group</taxon>
        <taxon>Neorhizobium</taxon>
    </lineage>
</organism>
<protein>
    <submittedName>
        <fullName evidence="5">Lytic transglycosylase catalytic</fullName>
    </submittedName>
</protein>
<feature type="signal peptide" evidence="3">
    <location>
        <begin position="1"/>
        <end position="21"/>
    </location>
</feature>
<feature type="compositionally biased region" description="Low complexity" evidence="2">
    <location>
        <begin position="46"/>
        <end position="58"/>
    </location>
</feature>
<evidence type="ECO:0000259" key="4">
    <source>
        <dbReference type="Pfam" id="PF01464"/>
    </source>
</evidence>
<dbReference type="Gene3D" id="1.10.530.10">
    <property type="match status" value="1"/>
</dbReference>
<evidence type="ECO:0000256" key="2">
    <source>
        <dbReference type="SAM" id="MobiDB-lite"/>
    </source>
</evidence>
<evidence type="ECO:0000313" key="5">
    <source>
        <dbReference type="EMBL" id="CDZ31694.1"/>
    </source>
</evidence>
<proteinExistence type="inferred from homology"/>
<feature type="domain" description="Transglycosylase SLT" evidence="4">
    <location>
        <begin position="77"/>
        <end position="206"/>
    </location>
</feature>
<reference evidence="5 6" key="1">
    <citation type="submission" date="2014-08" db="EMBL/GenBank/DDBJ databases">
        <authorList>
            <person name="Chen Y.-H."/>
        </authorList>
    </citation>
    <scope>NUCLEOTIDE SEQUENCE [LARGE SCALE GENOMIC DNA]</scope>
</reference>
<sequence length="232" mass="25031">MWLVPLLVALVLVSSTSDAGAGSLFSSGGWGTQQGTAAPATPPSRAPATPRTPVRAPAYSAPKTSVPLSSGVCEREIQAAAARYGVPEGILYSVGLTETGRKGSLSAYAMNVEGKAYFPPSQQAAMTTFYDAKRQGRKLIDIGCMQINHHFHGENFSSPEEMFDPKRNVEYAAKFLRNLHDKHETWTMAVARYHAGPNNNPAQKQYVCRVISNLVATGYGEWTSNASRFCAS</sequence>
<feature type="chain" id="PRO_5006681945" evidence="3">
    <location>
        <begin position="22"/>
        <end position="232"/>
    </location>
</feature>
<dbReference type="EMBL" id="CCRH01000001">
    <property type="protein sequence ID" value="CDZ31694.1"/>
    <property type="molecule type" value="Genomic_DNA"/>
</dbReference>
<dbReference type="Proteomes" id="UP000046176">
    <property type="component" value="Unassembled WGS sequence"/>
</dbReference>
<gene>
    <name evidence="5" type="ORF">NGAL_HAMBI1145_04580</name>
</gene>
<evidence type="ECO:0000313" key="6">
    <source>
        <dbReference type="Proteomes" id="UP000046176"/>
    </source>
</evidence>
<dbReference type="AlphaFoldDB" id="A0A0T7F9G4"/>
<dbReference type="SUPFAM" id="SSF53955">
    <property type="entry name" value="Lysozyme-like"/>
    <property type="match status" value="1"/>
</dbReference>